<evidence type="ECO:0000259" key="14">
    <source>
        <dbReference type="PROSITE" id="PS50035"/>
    </source>
</evidence>
<keyword evidence="4 12" id="KW-0808">Transferase</keyword>
<evidence type="ECO:0000256" key="5">
    <source>
        <dbReference type="ARBA" id="ARBA00022692"/>
    </source>
</evidence>
<keyword evidence="16" id="KW-1185">Reference proteome</keyword>
<dbReference type="InterPro" id="IPR027379">
    <property type="entry name" value="CLS_N"/>
</dbReference>
<evidence type="ECO:0000256" key="1">
    <source>
        <dbReference type="ARBA" id="ARBA00004651"/>
    </source>
</evidence>
<comment type="function">
    <text evidence="12">Catalyzes the reversible phosphatidyl group transfer from one phosphatidylglycerol molecule to another to form cardiolipin (CL) (diphosphatidylglycerol) and glycerol.</text>
</comment>
<dbReference type="PROSITE" id="PS50035">
    <property type="entry name" value="PLD"/>
    <property type="match status" value="2"/>
</dbReference>
<gene>
    <name evidence="15" type="ORF">BD809_108101</name>
</gene>
<keyword evidence="5 12" id="KW-0812">Transmembrane</keyword>
<dbReference type="OrthoDB" id="9762009at2"/>
<dbReference type="Pfam" id="PF13396">
    <property type="entry name" value="PLDc_N"/>
    <property type="match status" value="1"/>
</dbReference>
<reference evidence="15 16" key="1">
    <citation type="submission" date="2019-07" db="EMBL/GenBank/DDBJ databases">
        <title>Genomic Encyclopedia of Archaeal and Bacterial Type Strains, Phase II (KMG-II): from individual species to whole genera.</title>
        <authorList>
            <person name="Goeker M."/>
        </authorList>
    </citation>
    <scope>NUCLEOTIDE SEQUENCE [LARGE SCALE GENOMIC DNA]</scope>
    <source>
        <strain evidence="15 16">DSM 17527</strain>
    </source>
</reference>
<dbReference type="GO" id="GO:0008808">
    <property type="term" value="F:cardiolipin synthase activity"/>
    <property type="evidence" value="ECO:0007669"/>
    <property type="project" value="UniProtKB-UniRule"/>
</dbReference>
<keyword evidence="7 12" id="KW-1133">Transmembrane helix</keyword>
<keyword evidence="6" id="KW-0677">Repeat</keyword>
<dbReference type="InterPro" id="IPR001736">
    <property type="entry name" value="PLipase_D/transphosphatidylase"/>
</dbReference>
<feature type="active site" evidence="12">
    <location>
        <position position="404"/>
    </location>
</feature>
<evidence type="ECO:0000256" key="13">
    <source>
        <dbReference type="NCBIfam" id="TIGR04265"/>
    </source>
</evidence>
<dbReference type="InterPro" id="IPR030874">
    <property type="entry name" value="Cardiolipin_synth_Firmi"/>
</dbReference>
<keyword evidence="3 12" id="KW-0444">Lipid biosynthesis</keyword>
<protein>
    <recommendedName>
        <fullName evidence="12 13">Cardiolipin synthase</fullName>
        <shortName evidence="12">CL synthase</shortName>
        <ecNumber evidence="12 13">2.7.8.-</ecNumber>
    </recommendedName>
</protein>
<dbReference type="RefSeq" id="WP_148783283.1">
    <property type="nucleotide sequence ID" value="NZ_VNHU01000008.1"/>
</dbReference>
<feature type="active site" evidence="12">
    <location>
        <position position="233"/>
    </location>
</feature>
<evidence type="ECO:0000256" key="2">
    <source>
        <dbReference type="ARBA" id="ARBA00022475"/>
    </source>
</evidence>
<feature type="domain" description="PLD phosphodiesterase" evidence="14">
    <location>
        <begin position="221"/>
        <end position="248"/>
    </location>
</feature>
<evidence type="ECO:0000256" key="6">
    <source>
        <dbReference type="ARBA" id="ARBA00022737"/>
    </source>
</evidence>
<evidence type="ECO:0000256" key="8">
    <source>
        <dbReference type="ARBA" id="ARBA00023098"/>
    </source>
</evidence>
<keyword evidence="9 12" id="KW-0472">Membrane</keyword>
<comment type="subcellular location">
    <subcellularLocation>
        <location evidence="1 12">Cell membrane</location>
        <topology evidence="1 12">Multi-pass membrane protein</topology>
    </subcellularLocation>
</comment>
<feature type="transmembrane region" description="Helical" evidence="12">
    <location>
        <begin position="6"/>
        <end position="29"/>
    </location>
</feature>
<dbReference type="PANTHER" id="PTHR21248:SF22">
    <property type="entry name" value="PHOSPHOLIPASE D"/>
    <property type="match status" value="1"/>
</dbReference>
<dbReference type="EMBL" id="VNHU01000008">
    <property type="protein sequence ID" value="TYP71691.1"/>
    <property type="molecule type" value="Genomic_DNA"/>
</dbReference>
<feature type="transmembrane region" description="Helical" evidence="12">
    <location>
        <begin position="41"/>
        <end position="59"/>
    </location>
</feature>
<evidence type="ECO:0000256" key="4">
    <source>
        <dbReference type="ARBA" id="ARBA00022679"/>
    </source>
</evidence>
<feature type="active site" evidence="12">
    <location>
        <position position="411"/>
    </location>
</feature>
<keyword evidence="8 12" id="KW-0443">Lipid metabolism</keyword>
<proteinExistence type="inferred from homology"/>
<evidence type="ECO:0000313" key="16">
    <source>
        <dbReference type="Proteomes" id="UP000324376"/>
    </source>
</evidence>
<feature type="domain" description="PLD phosphodiesterase" evidence="14">
    <location>
        <begin position="399"/>
        <end position="426"/>
    </location>
</feature>
<evidence type="ECO:0000256" key="10">
    <source>
        <dbReference type="ARBA" id="ARBA00023209"/>
    </source>
</evidence>
<dbReference type="GO" id="GO:0032049">
    <property type="term" value="P:cardiolipin biosynthetic process"/>
    <property type="evidence" value="ECO:0007669"/>
    <property type="project" value="UniProtKB-UniRule"/>
</dbReference>
<comment type="catalytic activity">
    <reaction evidence="12">
        <text>2 a 1,2-diacyl-sn-glycero-3-phospho-(1'-sn-glycerol) = a cardiolipin + glycerol</text>
        <dbReference type="Rhea" id="RHEA:31451"/>
        <dbReference type="ChEBI" id="CHEBI:17754"/>
        <dbReference type="ChEBI" id="CHEBI:62237"/>
        <dbReference type="ChEBI" id="CHEBI:64716"/>
    </reaction>
</comment>
<keyword evidence="11 12" id="KW-1208">Phospholipid metabolism</keyword>
<keyword evidence="10 12" id="KW-0594">Phospholipid biosynthesis</keyword>
<evidence type="ECO:0000256" key="7">
    <source>
        <dbReference type="ARBA" id="ARBA00022989"/>
    </source>
</evidence>
<feature type="active site" evidence="12">
    <location>
        <position position="226"/>
    </location>
</feature>
<dbReference type="Pfam" id="PF13091">
    <property type="entry name" value="PLDc_2"/>
    <property type="match status" value="2"/>
</dbReference>
<feature type="active site" evidence="12">
    <location>
        <position position="406"/>
    </location>
</feature>
<feature type="active site" evidence="12">
    <location>
        <position position="228"/>
    </location>
</feature>
<dbReference type="InterPro" id="IPR025202">
    <property type="entry name" value="PLD-like_dom"/>
</dbReference>
<dbReference type="SUPFAM" id="SSF56024">
    <property type="entry name" value="Phospholipase D/nuclease"/>
    <property type="match status" value="2"/>
</dbReference>
<evidence type="ECO:0000256" key="12">
    <source>
        <dbReference type="HAMAP-Rule" id="MF_01916"/>
    </source>
</evidence>
<dbReference type="HAMAP" id="MF_01916">
    <property type="entry name" value="Cardiolipin_synth_Cls"/>
    <property type="match status" value="1"/>
</dbReference>
<dbReference type="GO" id="GO:0005886">
    <property type="term" value="C:plasma membrane"/>
    <property type="evidence" value="ECO:0007669"/>
    <property type="project" value="UniProtKB-SubCell"/>
</dbReference>
<accession>A0A5S5BWZ4</accession>
<evidence type="ECO:0000256" key="11">
    <source>
        <dbReference type="ARBA" id="ARBA00023264"/>
    </source>
</evidence>
<dbReference type="NCBIfam" id="TIGR04265">
    <property type="entry name" value="bac_cardiolipin"/>
    <property type="match status" value="1"/>
</dbReference>
<dbReference type="Gene3D" id="3.30.870.10">
    <property type="entry name" value="Endonuclease Chain A"/>
    <property type="match status" value="2"/>
</dbReference>
<comment type="caution">
    <text evidence="15">The sequence shown here is derived from an EMBL/GenBank/DDBJ whole genome shotgun (WGS) entry which is preliminary data.</text>
</comment>
<dbReference type="InterPro" id="IPR022924">
    <property type="entry name" value="Cardiolipin_synthase"/>
</dbReference>
<dbReference type="Proteomes" id="UP000324376">
    <property type="component" value="Unassembled WGS sequence"/>
</dbReference>
<dbReference type="SMART" id="SM00155">
    <property type="entry name" value="PLDc"/>
    <property type="match status" value="2"/>
</dbReference>
<dbReference type="AlphaFoldDB" id="A0A5S5BWZ4"/>
<dbReference type="CDD" id="cd09110">
    <property type="entry name" value="PLDc_CLS_1"/>
    <property type="match status" value="1"/>
</dbReference>
<keyword evidence="2 12" id="KW-1003">Cell membrane</keyword>
<evidence type="ECO:0000313" key="15">
    <source>
        <dbReference type="EMBL" id="TYP71691.1"/>
    </source>
</evidence>
<dbReference type="EC" id="2.7.8.-" evidence="12 13"/>
<evidence type="ECO:0000256" key="9">
    <source>
        <dbReference type="ARBA" id="ARBA00023136"/>
    </source>
</evidence>
<evidence type="ECO:0000256" key="3">
    <source>
        <dbReference type="ARBA" id="ARBA00022516"/>
    </source>
</evidence>
<organism evidence="15 16">
    <name type="scientific">Aquimarina intermedia</name>
    <dbReference type="NCBI Taxonomy" id="350814"/>
    <lineage>
        <taxon>Bacteria</taxon>
        <taxon>Pseudomonadati</taxon>
        <taxon>Bacteroidota</taxon>
        <taxon>Flavobacteriia</taxon>
        <taxon>Flavobacteriales</taxon>
        <taxon>Flavobacteriaceae</taxon>
        <taxon>Aquimarina</taxon>
    </lineage>
</organism>
<sequence length="486" mass="56209">MFDWVLANIWTLLFVLNYIVALSVMGFLLMHNKNPHTTMSYILALVVLPFVGIIIYLFFGQEYRKTKIFRRKHVFDNAKIKKWEKELLLDEEELEYYEDKFLDHKVRLVRLIQKNENSPLTFKNEVSVIINGENKFESLFADLKKAQRHIHVEYYIIRNDTIGNRLINILCDKAEAGIDVRVSYDYVGSELPSKLIKKMRKCGISIQPFMPVWFPNLTRKLNYRDHRKIVVIDGVIGYVGGVNVSDTYVNGLNDTYWRDTHLKIEGHAVKSLQSQFLLNWDFVCGEDESIEINDSIFPKVTQKGKVPVQIAASGPDTDWANIMEAIFTAVNTAEEYVYITTPYFIPNEPILTALKAASRSGIDVRIMIPDIGDSWAAKYASNSYLEGLLESDVRVFRYCKGMLHAKTIVIDDSFATVGTSNMDYRSFNINFEINALIYDNVTTQKLLSIYKDDLKECKEISLDDWRNRPFGDKLKESFCRLWAPLL</sequence>
<dbReference type="PANTHER" id="PTHR21248">
    <property type="entry name" value="CARDIOLIPIN SYNTHASE"/>
    <property type="match status" value="1"/>
</dbReference>
<dbReference type="CDD" id="cd09112">
    <property type="entry name" value="PLDc_CLS_2"/>
    <property type="match status" value="1"/>
</dbReference>
<comment type="similarity">
    <text evidence="12">Belongs to the phospholipase D family. Cardiolipin synthase subfamily.</text>
</comment>
<name>A0A5S5BWZ4_9FLAO</name>